<dbReference type="PRINTS" id="PR00986">
    <property type="entry name" value="TRNASYNTHVAL"/>
</dbReference>
<sequence length="895" mass="101638">MGDPLQKGYEPHNVEVKWRRHWEKTRAFTPDPDAPGEPFSIVIPPPNVTGALHIGHALNLTLIDVLCRHARQKGKNVLWIPGTDHAGIATQNVVERSLANEGASRQSLGRWAFVKRIWEWREDYGHRILEQISAMGASVDWTRLRFTMDDGLSAAVRKVFVRLYNEGLIYKGDYIINWCSRCHTALADDEVDHKPDRSKLWHIRYHLADGSGHIVIATTRPETIPGDTAICVHPEDTRYTHLIGKIAILPVLNREIPIITDSYVDKEFGTGALKVTPCHDHNDWMLGKKHDLAFIQVIDENGIMTSESGHYAGLTKQECREQIIIDIQAAGDIVEVSDIEHAIGHCYRCHTVLEPHVSTQWFVAVKKLSKAAHDAVPELTQIFPESWLKTYFHWLDNIRDWCISRQIWWGHRIPAWTCAACGTLTVVEKTPEVCPKCGDPRLAQDADVLDTWFSSALWPFSTMGWPDSTNDLARWYPTSVLVTGFDILFFWVARMMMMGIHFMGTPPFRHVYLHALVRDADGRKMSKSTGNVIDPLEMINKYGCDALRFTLTAFAAMGRDIRLSEERIEGYRHFVNKLWNAARFVLLHVSDAPEPVDIENVSGLHHQWILHRLETVKAQNDQALTEYRFNDAAQTGYKFLWNEFCDWYLELVKPDLDPKAENQQRTVRYVLWLVLRETLILLHPIMPFVTAEIWQALPAPQDAAATDFGTDLAREPYPAQRPGCVRKEQAQRMEFVQAVIVAVRTIKAELNIAPSHKTKLILISADSVHAALLEENRAMIMTLARLESLTTATDIQVPKASASAVVQGCQIIVPLLGTVNLAGELQRLEKEFTKLEKELVTANKNLLNESFTTRAPAEVVEREQKRAAKLMESITTLQSLKNRFAEALAEEQTME</sequence>
<keyword evidence="6 12" id="KW-0067">ATP-binding</keyword>
<comment type="domain">
    <text evidence="12">ValRS has two distinct active sites: one for aminoacylation and one for editing. The misactivated threonine is translocated from the active site to the editing site.</text>
</comment>
<dbReference type="EC" id="6.1.1.9" evidence="12"/>
<evidence type="ECO:0000256" key="8">
    <source>
        <dbReference type="ARBA" id="ARBA00023054"/>
    </source>
</evidence>
<comment type="domain">
    <text evidence="12">The C-terminal coiled-coil domain is crucial for aminoacylation activity.</text>
</comment>
<dbReference type="FunFam" id="3.40.50.620:FF:000032">
    <property type="entry name" value="Valine--tRNA ligase"/>
    <property type="match status" value="1"/>
</dbReference>
<reference evidence="16 17" key="1">
    <citation type="journal article" date="2020" name="ISME J.">
        <title>Parallel Reductive Genome Evolution in Desulfovibrio Ectosymbionts Independently Acquired by Trichonympha Protists in the Termite Gut.</title>
        <authorList>
            <person name="Takeuchi M."/>
            <person name="Kuwahara H."/>
            <person name="Murakami T."/>
            <person name="Takahashi K."/>
            <person name="Kajitani R."/>
            <person name="Toyoda A."/>
            <person name="Itoh T."/>
            <person name="Ohkuma M."/>
            <person name="Hongoh Y."/>
        </authorList>
    </citation>
    <scope>NUCLEOTIDE SEQUENCE [LARGE SCALE GENOMIC DNA]</scope>
    <source>
        <strain evidence="16">ZnDsv-02</strain>
    </source>
</reference>
<feature type="domain" description="Aminoacyl-tRNA synthetase class Ia" evidence="13">
    <location>
        <begin position="18"/>
        <end position="564"/>
    </location>
</feature>
<dbReference type="InterPro" id="IPR010978">
    <property type="entry name" value="tRNA-bd_arm"/>
</dbReference>
<evidence type="ECO:0000259" key="13">
    <source>
        <dbReference type="Pfam" id="PF00133"/>
    </source>
</evidence>
<evidence type="ECO:0000256" key="5">
    <source>
        <dbReference type="ARBA" id="ARBA00022741"/>
    </source>
</evidence>
<dbReference type="InterPro" id="IPR002303">
    <property type="entry name" value="Valyl-tRNA_ligase"/>
</dbReference>
<dbReference type="InterPro" id="IPR037118">
    <property type="entry name" value="Val-tRNA_synth_C_sf"/>
</dbReference>
<comment type="catalytic activity">
    <reaction evidence="10 12">
        <text>tRNA(Val) + L-valine + ATP = L-valyl-tRNA(Val) + AMP + diphosphate</text>
        <dbReference type="Rhea" id="RHEA:10704"/>
        <dbReference type="Rhea" id="RHEA-COMP:9672"/>
        <dbReference type="Rhea" id="RHEA-COMP:9708"/>
        <dbReference type="ChEBI" id="CHEBI:30616"/>
        <dbReference type="ChEBI" id="CHEBI:33019"/>
        <dbReference type="ChEBI" id="CHEBI:57762"/>
        <dbReference type="ChEBI" id="CHEBI:78442"/>
        <dbReference type="ChEBI" id="CHEBI:78537"/>
        <dbReference type="ChEBI" id="CHEBI:456215"/>
        <dbReference type="EC" id="6.1.1.9"/>
    </reaction>
</comment>
<evidence type="ECO:0000256" key="3">
    <source>
        <dbReference type="ARBA" id="ARBA00022490"/>
    </source>
</evidence>
<dbReference type="Gene3D" id="3.90.740.10">
    <property type="entry name" value="Valyl/Leucyl/Isoleucyl-tRNA synthetase, editing domain"/>
    <property type="match status" value="1"/>
</dbReference>
<dbReference type="InterPro" id="IPR009080">
    <property type="entry name" value="tRNAsynth_Ia_anticodon-bd"/>
</dbReference>
<dbReference type="FunFam" id="1.10.287.380:FF:000001">
    <property type="entry name" value="Valine--tRNA ligase"/>
    <property type="match status" value="1"/>
</dbReference>
<dbReference type="InterPro" id="IPR019499">
    <property type="entry name" value="Val-tRNA_synth_tRNA-bd"/>
</dbReference>
<dbReference type="Gene3D" id="1.10.287.380">
    <property type="entry name" value="Valyl-tRNA synthetase, C-terminal domain"/>
    <property type="match status" value="1"/>
</dbReference>
<feature type="domain" description="Valyl-tRNA synthetase tRNA-binding arm" evidence="15">
    <location>
        <begin position="821"/>
        <end position="874"/>
    </location>
</feature>
<dbReference type="Proteomes" id="UP000505077">
    <property type="component" value="Unassembled WGS sequence"/>
</dbReference>
<dbReference type="InterPro" id="IPR001412">
    <property type="entry name" value="aa-tRNA-synth_I_CS"/>
</dbReference>
<evidence type="ECO:0000256" key="12">
    <source>
        <dbReference type="HAMAP-Rule" id="MF_02004"/>
    </source>
</evidence>
<dbReference type="InterPro" id="IPR013155">
    <property type="entry name" value="M/V/L/I-tRNA-synth_anticd-bd"/>
</dbReference>
<comment type="subunit">
    <text evidence="2 12">Monomer.</text>
</comment>
<dbReference type="AlphaFoldDB" id="A0A6L2R734"/>
<accession>A0A6L2R734</accession>
<dbReference type="SUPFAM" id="SSF50677">
    <property type="entry name" value="ValRS/IleRS/LeuRS editing domain"/>
    <property type="match status" value="1"/>
</dbReference>
<feature type="domain" description="Methionyl/Valyl/Leucyl/Isoleucyl-tRNA synthetase anticodon-binding" evidence="14">
    <location>
        <begin position="607"/>
        <end position="761"/>
    </location>
</feature>
<dbReference type="InterPro" id="IPR009008">
    <property type="entry name" value="Val/Leu/Ile-tRNA-synth_edit"/>
</dbReference>
<dbReference type="Gene3D" id="1.10.730.10">
    <property type="entry name" value="Isoleucyl-tRNA Synthetase, Domain 1"/>
    <property type="match status" value="1"/>
</dbReference>
<feature type="short sequence motif" description="'HIGH' region" evidence="12">
    <location>
        <begin position="46"/>
        <end position="56"/>
    </location>
</feature>
<protein>
    <recommendedName>
        <fullName evidence="12">Valine--tRNA ligase</fullName>
        <ecNumber evidence="12">6.1.1.9</ecNumber>
    </recommendedName>
    <alternativeName>
        <fullName evidence="12">Valyl-tRNA synthetase</fullName>
        <shortName evidence="12">ValRS</shortName>
    </alternativeName>
</protein>
<evidence type="ECO:0000259" key="15">
    <source>
        <dbReference type="Pfam" id="PF10458"/>
    </source>
</evidence>
<keyword evidence="9 12" id="KW-0030">Aminoacyl-tRNA synthetase</keyword>
<dbReference type="NCBIfam" id="TIGR00422">
    <property type="entry name" value="valS"/>
    <property type="match status" value="1"/>
</dbReference>
<evidence type="ECO:0000259" key="14">
    <source>
        <dbReference type="Pfam" id="PF08264"/>
    </source>
</evidence>
<dbReference type="GO" id="GO:0002161">
    <property type="term" value="F:aminoacyl-tRNA deacylase activity"/>
    <property type="evidence" value="ECO:0007669"/>
    <property type="project" value="InterPro"/>
</dbReference>
<evidence type="ECO:0000256" key="2">
    <source>
        <dbReference type="ARBA" id="ARBA00011245"/>
    </source>
</evidence>
<evidence type="ECO:0000256" key="9">
    <source>
        <dbReference type="ARBA" id="ARBA00023146"/>
    </source>
</evidence>
<keyword evidence="5 12" id="KW-0547">Nucleotide-binding</keyword>
<dbReference type="GO" id="GO:0004832">
    <property type="term" value="F:valine-tRNA ligase activity"/>
    <property type="evidence" value="ECO:0007669"/>
    <property type="project" value="UniProtKB-UniRule"/>
</dbReference>
<comment type="subcellular location">
    <subcellularLocation>
        <location evidence="1 12">Cytoplasm</location>
    </subcellularLocation>
</comment>
<evidence type="ECO:0000313" key="17">
    <source>
        <dbReference type="Proteomes" id="UP000505077"/>
    </source>
</evidence>
<proteinExistence type="inferred from homology"/>
<dbReference type="InterPro" id="IPR002300">
    <property type="entry name" value="aa-tRNA-synth_Ia"/>
</dbReference>
<evidence type="ECO:0000256" key="1">
    <source>
        <dbReference type="ARBA" id="ARBA00004496"/>
    </source>
</evidence>
<keyword evidence="4 12" id="KW-0436">Ligase</keyword>
<dbReference type="GO" id="GO:0005829">
    <property type="term" value="C:cytosol"/>
    <property type="evidence" value="ECO:0007669"/>
    <property type="project" value="TreeGrafter"/>
</dbReference>
<feature type="short sequence motif" description="'KMSKS' region" evidence="12">
    <location>
        <begin position="524"/>
        <end position="528"/>
    </location>
</feature>
<dbReference type="PANTHER" id="PTHR11946">
    <property type="entry name" value="VALYL-TRNA SYNTHETASES"/>
    <property type="match status" value="1"/>
</dbReference>
<dbReference type="InterPro" id="IPR014729">
    <property type="entry name" value="Rossmann-like_a/b/a_fold"/>
</dbReference>
<evidence type="ECO:0000256" key="11">
    <source>
        <dbReference type="ARBA" id="ARBA00060830"/>
    </source>
</evidence>
<evidence type="ECO:0000256" key="10">
    <source>
        <dbReference type="ARBA" id="ARBA00047552"/>
    </source>
</evidence>
<comment type="similarity">
    <text evidence="11 12">Belongs to the class-I aminoacyl-tRNA synthetase family. ValS type 1 subfamily.</text>
</comment>
<evidence type="ECO:0000256" key="6">
    <source>
        <dbReference type="ARBA" id="ARBA00022840"/>
    </source>
</evidence>
<dbReference type="NCBIfam" id="NF004349">
    <property type="entry name" value="PRK05729.1"/>
    <property type="match status" value="1"/>
</dbReference>
<dbReference type="GO" id="GO:0006438">
    <property type="term" value="P:valyl-tRNA aminoacylation"/>
    <property type="evidence" value="ECO:0007669"/>
    <property type="project" value="UniProtKB-UniRule"/>
</dbReference>
<dbReference type="EMBL" id="BLLL01000014">
    <property type="protein sequence ID" value="GFH63408.1"/>
    <property type="molecule type" value="Genomic_DNA"/>
</dbReference>
<feature type="coiled-coil region" evidence="12">
    <location>
        <begin position="818"/>
        <end position="845"/>
    </location>
</feature>
<dbReference type="Gene3D" id="3.40.50.620">
    <property type="entry name" value="HUPs"/>
    <property type="match status" value="2"/>
</dbReference>
<keyword evidence="3 12" id="KW-0963">Cytoplasm</keyword>
<dbReference type="PROSITE" id="PS00178">
    <property type="entry name" value="AA_TRNA_LIGASE_I"/>
    <property type="match status" value="1"/>
</dbReference>
<dbReference type="SUPFAM" id="SSF46589">
    <property type="entry name" value="tRNA-binding arm"/>
    <property type="match status" value="1"/>
</dbReference>
<dbReference type="CDD" id="cd07962">
    <property type="entry name" value="Anticodon_Ia_Val"/>
    <property type="match status" value="1"/>
</dbReference>
<dbReference type="GO" id="GO:0005524">
    <property type="term" value="F:ATP binding"/>
    <property type="evidence" value="ECO:0007669"/>
    <property type="project" value="UniProtKB-UniRule"/>
</dbReference>
<keyword evidence="7 12" id="KW-0648">Protein biosynthesis</keyword>
<feature type="binding site" evidence="12">
    <location>
        <position position="527"/>
    </location>
    <ligand>
        <name>ATP</name>
        <dbReference type="ChEBI" id="CHEBI:30616"/>
    </ligand>
</feature>
<keyword evidence="8 12" id="KW-0175">Coiled coil</keyword>
<organism evidence="16 17">
    <name type="scientific">Candidatus Desulfovibrio kirbyi</name>
    <dbReference type="NCBI Taxonomy" id="2696086"/>
    <lineage>
        <taxon>Bacteria</taxon>
        <taxon>Pseudomonadati</taxon>
        <taxon>Thermodesulfobacteriota</taxon>
        <taxon>Desulfovibrionia</taxon>
        <taxon>Desulfovibrionales</taxon>
        <taxon>Desulfovibrionaceae</taxon>
        <taxon>Desulfovibrio</taxon>
    </lineage>
</organism>
<dbReference type="SUPFAM" id="SSF47323">
    <property type="entry name" value="Anticodon-binding domain of a subclass of class I aminoacyl-tRNA synthetases"/>
    <property type="match status" value="1"/>
</dbReference>
<name>A0A6L2R734_9BACT</name>
<dbReference type="Pfam" id="PF08264">
    <property type="entry name" value="Anticodon_1"/>
    <property type="match status" value="1"/>
</dbReference>
<dbReference type="CDD" id="cd00817">
    <property type="entry name" value="ValRS_core"/>
    <property type="match status" value="1"/>
</dbReference>
<dbReference type="InterPro" id="IPR033705">
    <property type="entry name" value="Anticodon_Ia_Val"/>
</dbReference>
<gene>
    <name evidence="12 16" type="primary">valS</name>
    <name evidence="16" type="ORF">ZNDK_1179</name>
</gene>
<dbReference type="HAMAP" id="MF_02004">
    <property type="entry name" value="Val_tRNA_synth_type1"/>
    <property type="match status" value="1"/>
</dbReference>
<comment type="caution">
    <text evidence="16">The sequence shown here is derived from an EMBL/GenBank/DDBJ whole genome shotgun (WGS) entry which is preliminary data.</text>
</comment>
<dbReference type="Pfam" id="PF00133">
    <property type="entry name" value="tRNA-synt_1"/>
    <property type="match status" value="1"/>
</dbReference>
<evidence type="ECO:0000256" key="4">
    <source>
        <dbReference type="ARBA" id="ARBA00022598"/>
    </source>
</evidence>
<evidence type="ECO:0000256" key="7">
    <source>
        <dbReference type="ARBA" id="ARBA00022917"/>
    </source>
</evidence>
<dbReference type="PANTHER" id="PTHR11946:SF93">
    <property type="entry name" value="VALINE--TRNA LIGASE, CHLOROPLASTIC_MITOCHONDRIAL 2"/>
    <property type="match status" value="1"/>
</dbReference>
<dbReference type="Pfam" id="PF10458">
    <property type="entry name" value="Val_tRNA-synt_C"/>
    <property type="match status" value="1"/>
</dbReference>
<dbReference type="SUPFAM" id="SSF52374">
    <property type="entry name" value="Nucleotidylyl transferase"/>
    <property type="match status" value="1"/>
</dbReference>
<evidence type="ECO:0000313" key="16">
    <source>
        <dbReference type="EMBL" id="GFH63408.1"/>
    </source>
</evidence>
<comment type="function">
    <text evidence="12">Catalyzes the attachment of valine to tRNA(Val). As ValRS can inadvertently accommodate and process structurally similar amino acids such as threonine, to avoid such errors, it has a 'posttransfer' editing activity that hydrolyzes mischarged Thr-tRNA(Val) in a tRNA-dependent manner.</text>
</comment>